<feature type="region of interest" description="Disordered" evidence="1">
    <location>
        <begin position="485"/>
        <end position="505"/>
    </location>
</feature>
<dbReference type="InterPro" id="IPR011044">
    <property type="entry name" value="Quino_amine_DH_bsu"/>
</dbReference>
<keyword evidence="2" id="KW-1133">Transmembrane helix</keyword>
<dbReference type="OrthoDB" id="5091494at2"/>
<keyword evidence="2" id="KW-0472">Membrane</keyword>
<keyword evidence="5" id="KW-1185">Reference proteome</keyword>
<dbReference type="InterPro" id="IPR006311">
    <property type="entry name" value="TAT_signal"/>
</dbReference>
<gene>
    <name evidence="4" type="ORF">SAMN06296010_1421</name>
</gene>
<feature type="compositionally biased region" description="Polar residues" evidence="1">
    <location>
        <begin position="493"/>
        <end position="505"/>
    </location>
</feature>
<feature type="transmembrane region" description="Helical" evidence="2">
    <location>
        <begin position="517"/>
        <end position="539"/>
    </location>
</feature>
<dbReference type="RefSeq" id="WP_085484408.1">
    <property type="nucleotide sequence ID" value="NZ_FXAY01000002.1"/>
</dbReference>
<dbReference type="AlphaFoldDB" id="A0A1X7JIG9"/>
<reference evidence="5" key="1">
    <citation type="submission" date="2017-04" db="EMBL/GenBank/DDBJ databases">
        <authorList>
            <person name="Varghese N."/>
            <person name="Submissions S."/>
        </authorList>
    </citation>
    <scope>NUCLEOTIDE SEQUENCE [LARGE SCALE GENOMIC DNA]</scope>
    <source>
        <strain evidence="5">VKM Ac-2510</strain>
    </source>
</reference>
<dbReference type="PROSITE" id="PS51318">
    <property type="entry name" value="TAT"/>
    <property type="match status" value="1"/>
</dbReference>
<proteinExistence type="predicted"/>
<dbReference type="EMBL" id="FXAY01000002">
    <property type="protein sequence ID" value="SMG27519.1"/>
    <property type="molecule type" value="Genomic_DNA"/>
</dbReference>
<evidence type="ECO:0000256" key="2">
    <source>
        <dbReference type="SAM" id="Phobius"/>
    </source>
</evidence>
<dbReference type="SUPFAM" id="SSF50969">
    <property type="entry name" value="YVTN repeat-like/Quinoprotein amine dehydrogenase"/>
    <property type="match status" value="1"/>
</dbReference>
<dbReference type="Proteomes" id="UP000193244">
    <property type="component" value="Unassembled WGS sequence"/>
</dbReference>
<feature type="signal peptide" evidence="3">
    <location>
        <begin position="1"/>
        <end position="39"/>
    </location>
</feature>
<keyword evidence="3" id="KW-0732">Signal</keyword>
<dbReference type="STRING" id="150121.SAMN06296010_1421"/>
<organism evidence="4 5">
    <name type="scientific">Agreia pratensis</name>
    <dbReference type="NCBI Taxonomy" id="150121"/>
    <lineage>
        <taxon>Bacteria</taxon>
        <taxon>Bacillati</taxon>
        <taxon>Actinomycetota</taxon>
        <taxon>Actinomycetes</taxon>
        <taxon>Micrococcales</taxon>
        <taxon>Microbacteriaceae</taxon>
        <taxon>Agreia</taxon>
    </lineage>
</organism>
<dbReference type="Gene3D" id="2.130.10.10">
    <property type="entry name" value="YVTN repeat-like/Quinoprotein amine dehydrogenase"/>
    <property type="match status" value="1"/>
</dbReference>
<dbReference type="InterPro" id="IPR015943">
    <property type="entry name" value="WD40/YVTN_repeat-like_dom_sf"/>
</dbReference>
<evidence type="ECO:0000313" key="5">
    <source>
        <dbReference type="Proteomes" id="UP000193244"/>
    </source>
</evidence>
<evidence type="ECO:0000256" key="1">
    <source>
        <dbReference type="SAM" id="MobiDB-lite"/>
    </source>
</evidence>
<dbReference type="SUPFAM" id="SSF63829">
    <property type="entry name" value="Calcium-dependent phosphotriesterase"/>
    <property type="match status" value="1"/>
</dbReference>
<name>A0A1X7JIG9_9MICO</name>
<accession>A0A1X7JIG9</accession>
<keyword evidence="2" id="KW-0812">Transmembrane</keyword>
<evidence type="ECO:0000313" key="4">
    <source>
        <dbReference type="EMBL" id="SMG27519.1"/>
    </source>
</evidence>
<protein>
    <recommendedName>
        <fullName evidence="6">40-residue YVTN family beta-propeller repeat-containing protein</fullName>
    </recommendedName>
</protein>
<evidence type="ECO:0008006" key="6">
    <source>
        <dbReference type="Google" id="ProtNLM"/>
    </source>
</evidence>
<evidence type="ECO:0000256" key="3">
    <source>
        <dbReference type="SAM" id="SignalP"/>
    </source>
</evidence>
<feature type="chain" id="PRO_5038858055" description="40-residue YVTN family beta-propeller repeat-containing protein" evidence="3">
    <location>
        <begin position="40"/>
        <end position="547"/>
    </location>
</feature>
<sequence length="547" mass="54856">MLRDVRSHARFSRRRLGSAFAALALSGAALGLGASAAVAAPAGSAPAVTSTSTQTAVLDTNKVYSKTGKYFYQDGVVDPTRNVLYLSDSTGTEADSFETALVRIDLATGASTVIPLGGGFAASDVAVSPLDGTVYVAHNTAPNASVSVLDPNATYTDSSRPPQIPVADHSQRLEAGSDGRIFVMGSDTDAISVIGASTGADRMNVVQIIPGVETGAAVTAMDSVHQRLYVSSESTKTVTVIDAASTPAAVLGVIPVEKTPVGVTWDASSDQLVLTFDDNTISWLDPSSDFTSAEVTRTETLAPLPEGAEPSVSLPRALSVRADGTAMVLTEVWPSETGPENITSFVSVVPPVVDAATPVVPLTVGIDGFALIPDTRVGGSVYVTNIGEGTVSTLGDVTLTGYASRHVVGTDGAATASLVRADGFPLAASLNFTDASGTVFSAQTGAGGFARAAVAGLAVGEAGFDVSVAAPATITLAGESAVTTTAAAATPGDDQSTSTPPGVTGQITPSSLAATGFPVGVAAAGVLALFALGAAGILISRRGRVRA</sequence>